<comment type="caution">
    <text evidence="1">The sequence shown here is derived from an EMBL/GenBank/DDBJ whole genome shotgun (WGS) entry which is preliminary data.</text>
</comment>
<dbReference type="STRING" id="588581.Cpap_0461"/>
<evidence type="ECO:0000313" key="2">
    <source>
        <dbReference type="Proteomes" id="UP000003860"/>
    </source>
</evidence>
<proteinExistence type="predicted"/>
<reference evidence="1" key="1">
    <citation type="submission" date="2009-07" db="EMBL/GenBank/DDBJ databases">
        <authorList>
            <consortium name="US DOE Joint Genome Institute (JGI-PGF)"/>
            <person name="Lucas S."/>
            <person name="Copeland A."/>
            <person name="Lapidus A."/>
            <person name="Glavina del Rio T."/>
            <person name="Tice H."/>
            <person name="Bruce D."/>
            <person name="Goodwin L."/>
            <person name="Pitluck S."/>
            <person name="Larimer F."/>
            <person name="Land M.L."/>
            <person name="Mouttaki H."/>
            <person name="He Z."/>
            <person name="Zhou J."/>
            <person name="Hemme C.L."/>
        </authorList>
    </citation>
    <scope>NUCLEOTIDE SEQUENCE [LARGE SCALE GENOMIC DNA]</scope>
    <source>
        <strain evidence="1">DSM 2782</strain>
    </source>
</reference>
<dbReference type="RefSeq" id="WP_004621866.1">
    <property type="nucleotide sequence ID" value="NZ_ACXX02000016.1"/>
</dbReference>
<accession>F1THG4</accession>
<keyword evidence="2" id="KW-1185">Reference proteome</keyword>
<reference evidence="1" key="2">
    <citation type="submission" date="2011-01" db="EMBL/GenBank/DDBJ databases">
        <title>The Non-contiguous Finished genome of Clostridium papyrosolvens.</title>
        <authorList>
            <person name="Lucas S."/>
            <person name="Copeland A."/>
            <person name="Lapidus A."/>
            <person name="Cheng J.-F."/>
            <person name="Goodwin L."/>
            <person name="Pitluck S."/>
            <person name="Misra M."/>
            <person name="Chertkov O."/>
            <person name="Detter J.C."/>
            <person name="Han C."/>
            <person name="Tapia R."/>
            <person name="Land M."/>
            <person name="Hauser L."/>
            <person name="Kyrpides N."/>
            <person name="Ivanova N."/>
            <person name="Pagani I."/>
            <person name="Mouttaki H."/>
            <person name="He Z."/>
            <person name="Zhou J."/>
            <person name="Hemme C.L."/>
            <person name="Woyke T."/>
        </authorList>
    </citation>
    <scope>NUCLEOTIDE SEQUENCE [LARGE SCALE GENOMIC DNA]</scope>
    <source>
        <strain evidence="1">DSM 2782</strain>
    </source>
</reference>
<name>F1THG4_9FIRM</name>
<organism evidence="1 2">
    <name type="scientific">Ruminiclostridium papyrosolvens DSM 2782</name>
    <dbReference type="NCBI Taxonomy" id="588581"/>
    <lineage>
        <taxon>Bacteria</taxon>
        <taxon>Bacillati</taxon>
        <taxon>Bacillota</taxon>
        <taxon>Clostridia</taxon>
        <taxon>Eubacteriales</taxon>
        <taxon>Oscillospiraceae</taxon>
        <taxon>Ruminiclostridium</taxon>
    </lineage>
</organism>
<sequence>MDNQKAESILQQIIYAAQETNNALDFGKETADILADNMLIDPAIYDILAGKI</sequence>
<dbReference type="AlphaFoldDB" id="F1THG4"/>
<protein>
    <submittedName>
        <fullName evidence="1">Uncharacterized protein</fullName>
    </submittedName>
</protein>
<gene>
    <name evidence="1" type="ORF">Cpap_0461</name>
</gene>
<dbReference type="EMBL" id="ACXX02000016">
    <property type="protein sequence ID" value="EGD46167.1"/>
    <property type="molecule type" value="Genomic_DNA"/>
</dbReference>
<evidence type="ECO:0000313" key="1">
    <source>
        <dbReference type="EMBL" id="EGD46167.1"/>
    </source>
</evidence>
<dbReference type="Proteomes" id="UP000003860">
    <property type="component" value="Unassembled WGS sequence"/>
</dbReference>